<evidence type="ECO:0000256" key="8">
    <source>
        <dbReference type="ARBA" id="ARBA00022884"/>
    </source>
</evidence>
<gene>
    <name evidence="19" type="ORF">CPUR_08811</name>
</gene>
<keyword evidence="15" id="KW-0511">Multifunctional enzyme</keyword>
<keyword evidence="11" id="KW-0239">DNA-directed DNA polymerase</keyword>
<dbReference type="CDD" id="cd09274">
    <property type="entry name" value="RNase_HI_RT_Ty3"/>
    <property type="match status" value="1"/>
</dbReference>
<proteinExistence type="predicted"/>
<dbReference type="InterPro" id="IPR000477">
    <property type="entry name" value="RT_dom"/>
</dbReference>
<keyword evidence="3" id="KW-0645">Protease</keyword>
<name>M1VZE2_CLAP2</name>
<evidence type="ECO:0000259" key="16">
    <source>
        <dbReference type="PROSITE" id="PS50013"/>
    </source>
</evidence>
<dbReference type="PROSITE" id="PS50013">
    <property type="entry name" value="CHROMO_2"/>
    <property type="match status" value="1"/>
</dbReference>
<dbReference type="InterPro" id="IPR023780">
    <property type="entry name" value="Chromo_domain"/>
</dbReference>
<dbReference type="STRING" id="1111077.M1VZE2"/>
<dbReference type="GO" id="GO:0003887">
    <property type="term" value="F:DNA-directed DNA polymerase activity"/>
    <property type="evidence" value="ECO:0007669"/>
    <property type="project" value="UniProtKB-KW"/>
</dbReference>
<dbReference type="EMBL" id="CAGA01000141">
    <property type="protein sequence ID" value="CCE34872.1"/>
    <property type="molecule type" value="Genomic_DNA"/>
</dbReference>
<dbReference type="InterPro" id="IPR000953">
    <property type="entry name" value="Chromo/chromo_shadow_dom"/>
</dbReference>
<evidence type="ECO:0000256" key="2">
    <source>
        <dbReference type="ARBA" id="ARBA00011353"/>
    </source>
</evidence>
<feature type="domain" description="Chromo" evidence="16">
    <location>
        <begin position="972"/>
        <end position="1034"/>
    </location>
</feature>
<dbReference type="InterPro" id="IPR043128">
    <property type="entry name" value="Rev_trsase/Diguanyl_cyclase"/>
</dbReference>
<dbReference type="SUPFAM" id="SSF56672">
    <property type="entry name" value="DNA/RNA polymerases"/>
    <property type="match status" value="1"/>
</dbReference>
<evidence type="ECO:0000259" key="18">
    <source>
        <dbReference type="PROSITE" id="PS50994"/>
    </source>
</evidence>
<dbReference type="Pfam" id="PF24626">
    <property type="entry name" value="SH3_Tf2-1"/>
    <property type="match status" value="1"/>
</dbReference>
<evidence type="ECO:0000256" key="10">
    <source>
        <dbReference type="ARBA" id="ARBA00022918"/>
    </source>
</evidence>
<dbReference type="CDD" id="cd01647">
    <property type="entry name" value="RT_LTR"/>
    <property type="match status" value="1"/>
</dbReference>
<dbReference type="HOGENOM" id="CLU_000384_38_1_1"/>
<evidence type="ECO:0000256" key="13">
    <source>
        <dbReference type="ARBA" id="ARBA00023128"/>
    </source>
</evidence>
<dbReference type="InterPro" id="IPR012337">
    <property type="entry name" value="RNaseH-like_sf"/>
</dbReference>
<dbReference type="InterPro" id="IPR041577">
    <property type="entry name" value="RT_RNaseH_2"/>
</dbReference>
<evidence type="ECO:0000256" key="6">
    <source>
        <dbReference type="ARBA" id="ARBA00022801"/>
    </source>
</evidence>
<dbReference type="PANTHER" id="PTHR37984">
    <property type="entry name" value="PROTEIN CBG26694"/>
    <property type="match status" value="1"/>
</dbReference>
<dbReference type="eggNOG" id="KOG0017">
    <property type="taxonomic scope" value="Eukaryota"/>
</dbReference>
<evidence type="ECO:0000256" key="9">
    <source>
        <dbReference type="ARBA" id="ARBA00022908"/>
    </source>
</evidence>
<dbReference type="Gene3D" id="3.30.70.270">
    <property type="match status" value="2"/>
</dbReference>
<keyword evidence="8" id="KW-0694">RNA-binding</keyword>
<dbReference type="GO" id="GO:0006338">
    <property type="term" value="P:chromatin remodeling"/>
    <property type="evidence" value="ECO:0007669"/>
    <property type="project" value="UniProtKB-ARBA"/>
</dbReference>
<dbReference type="Pfam" id="PF17919">
    <property type="entry name" value="RT_RNaseH_2"/>
    <property type="match status" value="1"/>
</dbReference>
<dbReference type="GO" id="GO:0004190">
    <property type="term" value="F:aspartic-type endopeptidase activity"/>
    <property type="evidence" value="ECO:0007669"/>
    <property type="project" value="UniProtKB-KW"/>
</dbReference>
<evidence type="ECO:0000256" key="4">
    <source>
        <dbReference type="ARBA" id="ARBA00022723"/>
    </source>
</evidence>
<reference evidence="19 20" key="1">
    <citation type="journal article" date="2013" name="PLoS Genet.">
        <title>Plant-symbiotic fungi as chemical engineers: Multi-genome analysis of the Clavicipitaceae reveals dynamics of alkaloid loci.</title>
        <authorList>
            <person name="Schardl C.L."/>
            <person name="Young C.A."/>
            <person name="Hesse U."/>
            <person name="Amyotte S.G."/>
            <person name="Andreeva K."/>
            <person name="Calie P.J."/>
            <person name="Fleetwood D.J."/>
            <person name="Haws D.C."/>
            <person name="Moore N."/>
            <person name="Oeser B."/>
            <person name="Panaccione D.G."/>
            <person name="Schweri K.K."/>
            <person name="Voisey C.R."/>
            <person name="Farman M.L."/>
            <person name="Jaromczyk J.W."/>
            <person name="Roe B.A."/>
            <person name="O'Sullivan D.M."/>
            <person name="Scott B."/>
            <person name="Tudzynski P."/>
            <person name="An Z."/>
            <person name="Arnaoudova E.G."/>
            <person name="Bullock C.T."/>
            <person name="Charlton N.D."/>
            <person name="Chen L."/>
            <person name="Cox M."/>
            <person name="Dinkins R.D."/>
            <person name="Florea S."/>
            <person name="Glenn A.E."/>
            <person name="Gordon A."/>
            <person name="Gueldener U."/>
            <person name="Harris D.R."/>
            <person name="Hollin W."/>
            <person name="Jaromczyk J."/>
            <person name="Johnson R.D."/>
            <person name="Khan A.K."/>
            <person name="Leistner E."/>
            <person name="Leuchtmann A."/>
            <person name="Li C."/>
            <person name="Liu J."/>
            <person name="Liu J."/>
            <person name="Liu M."/>
            <person name="Mace W."/>
            <person name="Machado C."/>
            <person name="Nagabhyru P."/>
            <person name="Pan J."/>
            <person name="Schmid J."/>
            <person name="Sugawara K."/>
            <person name="Steiner U."/>
            <person name="Takach J.E."/>
            <person name="Tanaka E."/>
            <person name="Webb J.S."/>
            <person name="Wilson E.V."/>
            <person name="Wiseman J.L."/>
            <person name="Yoshida R."/>
            <person name="Zeng Z."/>
        </authorList>
    </citation>
    <scope>NUCLEOTIDE SEQUENCE [LARGE SCALE GENOMIC DNA]</scope>
    <source>
        <strain evidence="19 20">20.1</strain>
    </source>
</reference>
<keyword evidence="6" id="KW-0378">Hydrolase</keyword>
<dbReference type="FunFam" id="3.30.70.270:FF:000020">
    <property type="entry name" value="Transposon Tf2-6 polyprotein-like Protein"/>
    <property type="match status" value="1"/>
</dbReference>
<dbReference type="Gene3D" id="2.40.50.40">
    <property type="match status" value="1"/>
</dbReference>
<dbReference type="CDD" id="cd00024">
    <property type="entry name" value="CD_CSD"/>
    <property type="match status" value="1"/>
</dbReference>
<keyword evidence="13" id="KW-0496">Mitochondrion</keyword>
<dbReference type="CDD" id="cd00303">
    <property type="entry name" value="retropepsin_like"/>
    <property type="match status" value="1"/>
</dbReference>
<dbReference type="GO" id="GO:0005739">
    <property type="term" value="C:mitochondrion"/>
    <property type="evidence" value="ECO:0007669"/>
    <property type="project" value="UniProtKB-SubCell"/>
</dbReference>
<dbReference type="InterPro" id="IPR056924">
    <property type="entry name" value="SH3_Tf2-1"/>
</dbReference>
<dbReference type="Gene3D" id="3.10.10.10">
    <property type="entry name" value="HIV Type 1 Reverse Transcriptase, subunit A, domain 1"/>
    <property type="match status" value="1"/>
</dbReference>
<dbReference type="GO" id="GO:0003964">
    <property type="term" value="F:RNA-directed DNA polymerase activity"/>
    <property type="evidence" value="ECO:0007669"/>
    <property type="project" value="UniProtKB-KW"/>
</dbReference>
<dbReference type="GO" id="GO:0006310">
    <property type="term" value="P:DNA recombination"/>
    <property type="evidence" value="ECO:0007669"/>
    <property type="project" value="UniProtKB-KW"/>
</dbReference>
<dbReference type="AlphaFoldDB" id="M1VZE2"/>
<keyword evidence="11" id="KW-0548">Nucleotidyltransferase</keyword>
<protein>
    <recommendedName>
        <fullName evidence="21">Reverse transcriptase</fullName>
    </recommendedName>
</protein>
<dbReference type="OrthoDB" id="5152741at2759"/>
<dbReference type="Pfam" id="PF00385">
    <property type="entry name" value="Chromo"/>
    <property type="match status" value="1"/>
</dbReference>
<dbReference type="InterPro" id="IPR036397">
    <property type="entry name" value="RNaseH_sf"/>
</dbReference>
<dbReference type="GO" id="GO:0006508">
    <property type="term" value="P:proteolysis"/>
    <property type="evidence" value="ECO:0007669"/>
    <property type="project" value="UniProtKB-KW"/>
</dbReference>
<dbReference type="GO" id="GO:0005634">
    <property type="term" value="C:nucleus"/>
    <property type="evidence" value="ECO:0007669"/>
    <property type="project" value="UniProtKB-ARBA"/>
</dbReference>
<comment type="caution">
    <text evidence="19">The sequence shown here is derived from an EMBL/GenBank/DDBJ whole genome shotgun (WGS) entry which is preliminary data.</text>
</comment>
<keyword evidence="7" id="KW-0460">Magnesium</keyword>
<evidence type="ECO:0000256" key="7">
    <source>
        <dbReference type="ARBA" id="ARBA00022842"/>
    </source>
</evidence>
<evidence type="ECO:0000256" key="3">
    <source>
        <dbReference type="ARBA" id="ARBA00022670"/>
    </source>
</evidence>
<dbReference type="GO" id="GO:0003723">
    <property type="term" value="F:RNA binding"/>
    <property type="evidence" value="ECO:0007669"/>
    <property type="project" value="UniProtKB-KW"/>
</dbReference>
<comment type="subcellular location">
    <subcellularLocation>
        <location evidence="1">Mitochondrion</location>
    </subcellularLocation>
</comment>
<evidence type="ECO:0000256" key="15">
    <source>
        <dbReference type="ARBA" id="ARBA00023268"/>
    </source>
</evidence>
<dbReference type="Pfam" id="PF00078">
    <property type="entry name" value="RVT_1"/>
    <property type="match status" value="1"/>
</dbReference>
<sequence>MTLVIDGQEVPIRVLLDGGSSIPVFSLSTARKAHIPMRKRAWKKTLYGFNDVPDETGGRYVTQPLILRHQQDHFTRLTFELSNLSDCDAILPHWWMQQHQPANLFDKDTDRIIFSSSHCREHCHSLESLETPSPSRISAVKATLEASRAAIPDEWKPLVPLMSDEAVLRLPDHQPWDHKIELIEGETPPWGPLNAMSAREADCLKPWLDSMLKSGRIRKSTAPCSAPLMFAAKNDPEDPLRPVVDYRGINKITVPIRYPIPLIPELQDHLQGARFFTKIDLKSGFNLIRMAAGHEWKTAFRCRYGLFEFTIMPFGLMNCPATFQSLMNYIFHDLLDAGVVVYIDDILIYASTLEEHDALVKEVLQRLLKYNLAIAPRKCYWRVTKVEFLGYDISTKGISMTTERTRCIQMWEAPASLKEVQKFIGFSNFFRRFIKDFSKIAKPLTDSVKLDRKVWCWTPDMQEAFDSLKDAFSTAPILVHFDPSVPAVVEADASDFALGSVLSQQGTDSKIHPVAFHSRKLTPAEMNYEIHDKELLAIVDCFKKWRPHLEGAQHQIEVFSDHHNLEYFTKAELDNEDKGEIFTLEEGLLYRKGRLWIPTSLETEVLVSEHDTKVAGHMGMDKTVELITRNFWWPKLESIVRDYVRGCLECQRNKTPRHPHHGLLQPMELHYKPWQTVAMDFITDLPLSNGCDSIWVMVDPFTKMAHFISLKVDGKRTDDLIRIFAKQYWKHHGIPLDIISDRDSRFTSHLWKDFLKLVGVKSRMSTAFHPQTDGQTERTNQILEIYLRAFVNYEMSNWEDLLPTAEFAYNNTKSSSSKMSPFFANYGYHPAAHNPPTGAPLNPGSRLYAHWMVQVHDDAKKHLEHSRKRMKDWADQRRLPPPEYKEGDEVMLNAKNIRTKRPANKLDKKMFGPFKITKVISPTAVRLCLPKKWRIHDSFHVSLIEPFRTGGQRHVEPQQVLREAVSVEAEDDEVDQIRDSRTFGSSIKYLVKWEGWPQKRHWSWEPYEHFFSDGAKTLLKEFATNNPEKPCDPRVHESLTSS</sequence>
<dbReference type="FunFam" id="3.30.420.10:FF:000032">
    <property type="entry name" value="Retrovirus-related Pol polyprotein from transposon 297-like Protein"/>
    <property type="match status" value="1"/>
</dbReference>
<evidence type="ECO:0000256" key="14">
    <source>
        <dbReference type="ARBA" id="ARBA00023172"/>
    </source>
</evidence>
<evidence type="ECO:0000313" key="19">
    <source>
        <dbReference type="EMBL" id="CCE34872.1"/>
    </source>
</evidence>
<feature type="domain" description="Integrase catalytic" evidence="18">
    <location>
        <begin position="669"/>
        <end position="829"/>
    </location>
</feature>
<accession>M1VZE2</accession>
<evidence type="ECO:0008006" key="21">
    <source>
        <dbReference type="Google" id="ProtNLM"/>
    </source>
</evidence>
<dbReference type="SUPFAM" id="SSF54160">
    <property type="entry name" value="Chromo domain-like"/>
    <property type="match status" value="1"/>
</dbReference>
<dbReference type="InterPro" id="IPR001584">
    <property type="entry name" value="Integrase_cat-core"/>
</dbReference>
<feature type="domain" description="Reverse transcriptase" evidence="17">
    <location>
        <begin position="212"/>
        <end position="393"/>
    </location>
</feature>
<evidence type="ECO:0000256" key="12">
    <source>
        <dbReference type="ARBA" id="ARBA00023125"/>
    </source>
</evidence>
<dbReference type="Proteomes" id="UP000016801">
    <property type="component" value="Unassembled WGS sequence"/>
</dbReference>
<keyword evidence="12" id="KW-0238">DNA-binding</keyword>
<dbReference type="InterPro" id="IPR050951">
    <property type="entry name" value="Retrovirus_Pol_polyprotein"/>
</dbReference>
<dbReference type="Gene3D" id="1.10.340.70">
    <property type="match status" value="1"/>
</dbReference>
<keyword evidence="14" id="KW-0233">DNA recombination</keyword>
<evidence type="ECO:0000259" key="17">
    <source>
        <dbReference type="PROSITE" id="PS50878"/>
    </source>
</evidence>
<keyword evidence="10" id="KW-0695">RNA-directed DNA polymerase</keyword>
<dbReference type="InterPro" id="IPR043502">
    <property type="entry name" value="DNA/RNA_pol_sf"/>
</dbReference>
<dbReference type="Gene3D" id="3.30.420.10">
    <property type="entry name" value="Ribonuclease H-like superfamily/Ribonuclease H"/>
    <property type="match status" value="1"/>
</dbReference>
<dbReference type="PROSITE" id="PS50994">
    <property type="entry name" value="INTEGRASE"/>
    <property type="match status" value="1"/>
</dbReference>
<evidence type="ECO:0000313" key="20">
    <source>
        <dbReference type="Proteomes" id="UP000016801"/>
    </source>
</evidence>
<organism evidence="19 20">
    <name type="scientific">Claviceps purpurea (strain 20.1)</name>
    <name type="common">Ergot fungus</name>
    <name type="synonym">Sphacelia segetum</name>
    <dbReference type="NCBI Taxonomy" id="1111077"/>
    <lineage>
        <taxon>Eukaryota</taxon>
        <taxon>Fungi</taxon>
        <taxon>Dikarya</taxon>
        <taxon>Ascomycota</taxon>
        <taxon>Pezizomycotina</taxon>
        <taxon>Sordariomycetes</taxon>
        <taxon>Hypocreomycetidae</taxon>
        <taxon>Hypocreales</taxon>
        <taxon>Clavicipitaceae</taxon>
        <taxon>Claviceps</taxon>
    </lineage>
</organism>
<dbReference type="GO" id="GO:0003677">
    <property type="term" value="F:DNA binding"/>
    <property type="evidence" value="ECO:0007669"/>
    <property type="project" value="UniProtKB-KW"/>
</dbReference>
<dbReference type="Pfam" id="PF17921">
    <property type="entry name" value="Integrase_H2C2"/>
    <property type="match status" value="1"/>
</dbReference>
<evidence type="ECO:0000256" key="1">
    <source>
        <dbReference type="ARBA" id="ARBA00004173"/>
    </source>
</evidence>
<comment type="subunit">
    <text evidence="2">Component of the NuA4 histone acetyltransferase complex.</text>
</comment>
<dbReference type="FunFam" id="1.10.340.70:FF:000001">
    <property type="entry name" value="Retrovirus-related Pol polyprotein from transposon gypsy-like Protein"/>
    <property type="match status" value="1"/>
</dbReference>
<dbReference type="GO" id="GO:0046872">
    <property type="term" value="F:metal ion binding"/>
    <property type="evidence" value="ECO:0007669"/>
    <property type="project" value="UniProtKB-KW"/>
</dbReference>
<evidence type="ECO:0000256" key="11">
    <source>
        <dbReference type="ARBA" id="ARBA00022932"/>
    </source>
</evidence>
<dbReference type="SUPFAM" id="SSF53098">
    <property type="entry name" value="Ribonuclease H-like"/>
    <property type="match status" value="1"/>
</dbReference>
<dbReference type="GO" id="GO:0015074">
    <property type="term" value="P:DNA integration"/>
    <property type="evidence" value="ECO:0007669"/>
    <property type="project" value="UniProtKB-KW"/>
</dbReference>
<keyword evidence="11" id="KW-0808">Transferase</keyword>
<dbReference type="PANTHER" id="PTHR37984:SF5">
    <property type="entry name" value="PROTEIN NYNRIN-LIKE"/>
    <property type="match status" value="1"/>
</dbReference>
<dbReference type="InterPro" id="IPR016197">
    <property type="entry name" value="Chromo-like_dom_sf"/>
</dbReference>
<dbReference type="PROSITE" id="PS50878">
    <property type="entry name" value="RT_POL"/>
    <property type="match status" value="1"/>
</dbReference>
<keyword evidence="9" id="KW-0229">DNA integration</keyword>
<dbReference type="VEuPathDB" id="FungiDB:CPUR_08811"/>
<keyword evidence="4" id="KW-0479">Metal-binding</keyword>
<dbReference type="SMART" id="SM00298">
    <property type="entry name" value="CHROMO"/>
    <property type="match status" value="1"/>
</dbReference>
<evidence type="ECO:0000256" key="5">
    <source>
        <dbReference type="ARBA" id="ARBA00022750"/>
    </source>
</evidence>
<dbReference type="InterPro" id="IPR041588">
    <property type="entry name" value="Integrase_H2C2"/>
</dbReference>
<keyword evidence="5" id="KW-0064">Aspartyl protease</keyword>
<keyword evidence="20" id="KW-1185">Reference proteome</keyword>